<evidence type="ECO:0000313" key="3">
    <source>
        <dbReference type="EMBL" id="EJK76099.1"/>
    </source>
</evidence>
<dbReference type="InterPro" id="IPR008942">
    <property type="entry name" value="ENTH_VHS"/>
</dbReference>
<comment type="caution">
    <text evidence="3">The sequence shown here is derived from an EMBL/GenBank/DDBJ whole genome shotgun (WGS) entry which is preliminary data.</text>
</comment>
<evidence type="ECO:0000313" key="4">
    <source>
        <dbReference type="Proteomes" id="UP000266841"/>
    </source>
</evidence>
<feature type="region of interest" description="Disordered" evidence="1">
    <location>
        <begin position="200"/>
        <end position="230"/>
    </location>
</feature>
<proteinExistence type="predicted"/>
<name>K0TGE1_THAOC</name>
<accession>K0TGE1</accession>
<dbReference type="InterPro" id="IPR006569">
    <property type="entry name" value="CID_dom"/>
</dbReference>
<gene>
    <name evidence="3" type="ORF">THAOC_02154</name>
</gene>
<dbReference type="Proteomes" id="UP000266841">
    <property type="component" value="Unassembled WGS sequence"/>
</dbReference>
<sequence>MSDTSSLRAILNQTEVTMPSIQASSRAMMSFYDRPGGGATLAVSEWRSVLQTSSPSQSMPLLYVANEVIQTSKRNRGSKFLEAFSPVLGSSMIFICSRDNSVVEKVRRTVKIWGDRRIFSMRFVMEVLAGLEPYREGGSESRMTLSKSPSPVPLSEPKRSPKDEELREPVSNASDEDDDMFEGGNEPKLLDISIDATKLTASSRKRPNEKRDSVSGSDLKRRRSSLSNKPKALSGQNFLDLFQSVVSLDEKYKSCLSTIESIPASYLDDECNDVDDLVGDELTDMYKKVSQAQRNVRREKRTMFSVAVQRHELEKEARRYVGWLKNLAQVDNDDLALCEKLEKELDVIAICHGKNIVSSCCRVSCLESYPKTLHYFLDKTDEAKSLHEQRLTEEAKKRAQAELKVKQQQEEEERQRILSDAKAEAEAKPGMRWNKELREYEYIKNTEEESWRD</sequence>
<dbReference type="OrthoDB" id="10069473at2759"/>
<feature type="domain" description="CID" evidence="2">
    <location>
        <begin position="1"/>
        <end position="135"/>
    </location>
</feature>
<dbReference type="eggNOG" id="KOG2669">
    <property type="taxonomic scope" value="Eukaryota"/>
</dbReference>
<reference evidence="3 4" key="1">
    <citation type="journal article" date="2012" name="Genome Biol.">
        <title>Genome and low-iron response of an oceanic diatom adapted to chronic iron limitation.</title>
        <authorList>
            <person name="Lommer M."/>
            <person name="Specht M."/>
            <person name="Roy A.S."/>
            <person name="Kraemer L."/>
            <person name="Andreson R."/>
            <person name="Gutowska M.A."/>
            <person name="Wolf J."/>
            <person name="Bergner S.V."/>
            <person name="Schilhabel M.B."/>
            <person name="Klostermeier U.C."/>
            <person name="Beiko R.G."/>
            <person name="Rosenstiel P."/>
            <person name="Hippler M."/>
            <person name="Laroche J."/>
        </authorList>
    </citation>
    <scope>NUCLEOTIDE SEQUENCE [LARGE SCALE GENOMIC DNA]</scope>
    <source>
        <strain evidence="3 4">CCMP1005</strain>
    </source>
</reference>
<feature type="region of interest" description="Disordered" evidence="1">
    <location>
        <begin position="402"/>
        <end position="423"/>
    </location>
</feature>
<dbReference type="EMBL" id="AGNL01002536">
    <property type="protein sequence ID" value="EJK76099.1"/>
    <property type="molecule type" value="Genomic_DNA"/>
</dbReference>
<evidence type="ECO:0000256" key="1">
    <source>
        <dbReference type="SAM" id="MobiDB-lite"/>
    </source>
</evidence>
<dbReference type="Pfam" id="PF04818">
    <property type="entry name" value="CID"/>
    <property type="match status" value="1"/>
</dbReference>
<dbReference type="PANTHER" id="PTHR12460:SF0">
    <property type="entry name" value="CID DOMAIN-CONTAINING PROTEIN-RELATED"/>
    <property type="match status" value="1"/>
</dbReference>
<feature type="region of interest" description="Disordered" evidence="1">
    <location>
        <begin position="136"/>
        <end position="187"/>
    </location>
</feature>
<dbReference type="GO" id="GO:0031124">
    <property type="term" value="P:mRNA 3'-end processing"/>
    <property type="evidence" value="ECO:0007669"/>
    <property type="project" value="TreeGrafter"/>
</dbReference>
<feature type="compositionally biased region" description="Basic and acidic residues" evidence="1">
    <location>
        <begin position="156"/>
        <end position="168"/>
    </location>
</feature>
<evidence type="ECO:0000259" key="2">
    <source>
        <dbReference type="PROSITE" id="PS51391"/>
    </source>
</evidence>
<dbReference type="Gene3D" id="1.25.40.90">
    <property type="match status" value="1"/>
</dbReference>
<dbReference type="OMA" id="RRTVKIW"/>
<dbReference type="AlphaFoldDB" id="K0TGE1"/>
<dbReference type="SMART" id="SM00582">
    <property type="entry name" value="RPR"/>
    <property type="match status" value="1"/>
</dbReference>
<organism evidence="3 4">
    <name type="scientific">Thalassiosira oceanica</name>
    <name type="common">Marine diatom</name>
    <dbReference type="NCBI Taxonomy" id="159749"/>
    <lineage>
        <taxon>Eukaryota</taxon>
        <taxon>Sar</taxon>
        <taxon>Stramenopiles</taxon>
        <taxon>Ochrophyta</taxon>
        <taxon>Bacillariophyta</taxon>
        <taxon>Coscinodiscophyceae</taxon>
        <taxon>Thalassiosirophycidae</taxon>
        <taxon>Thalassiosirales</taxon>
        <taxon>Thalassiosiraceae</taxon>
        <taxon>Thalassiosira</taxon>
    </lineage>
</organism>
<dbReference type="GO" id="GO:0000993">
    <property type="term" value="F:RNA polymerase II complex binding"/>
    <property type="evidence" value="ECO:0007669"/>
    <property type="project" value="TreeGrafter"/>
</dbReference>
<keyword evidence="4" id="KW-1185">Reference proteome</keyword>
<protein>
    <recommendedName>
        <fullName evidence="2">CID domain-containing protein</fullName>
    </recommendedName>
</protein>
<dbReference type="PROSITE" id="PS51391">
    <property type="entry name" value="CID"/>
    <property type="match status" value="1"/>
</dbReference>
<dbReference type="PANTHER" id="PTHR12460">
    <property type="entry name" value="CYCLIN-DEPENDENT KINASE INHIBITOR-RELATED PROTEIN"/>
    <property type="match status" value="1"/>
</dbReference>